<dbReference type="HOGENOM" id="CLU_045011_3_2_1"/>
<dbReference type="RefSeq" id="XP_007313902.1">
    <property type="nucleotide sequence ID" value="XM_007313840.1"/>
</dbReference>
<dbReference type="SUPFAM" id="SSF56784">
    <property type="entry name" value="HAD-like"/>
    <property type="match status" value="1"/>
</dbReference>
<name>F8NH71_SERL9</name>
<organism>
    <name type="scientific">Serpula lacrymans var. lacrymans (strain S7.9)</name>
    <name type="common">Dry rot fungus</name>
    <dbReference type="NCBI Taxonomy" id="578457"/>
    <lineage>
        <taxon>Eukaryota</taxon>
        <taxon>Fungi</taxon>
        <taxon>Dikarya</taxon>
        <taxon>Basidiomycota</taxon>
        <taxon>Agaricomycotina</taxon>
        <taxon>Agaricomycetes</taxon>
        <taxon>Agaricomycetidae</taxon>
        <taxon>Boletales</taxon>
        <taxon>Coniophorineae</taxon>
        <taxon>Serpulaceae</taxon>
        <taxon>Serpula</taxon>
    </lineage>
</organism>
<dbReference type="Proteomes" id="UP000008064">
    <property type="component" value="Unassembled WGS sequence"/>
</dbReference>
<dbReference type="KEGG" id="sla:SERLADRAFT_457721"/>
<evidence type="ECO:0000313" key="2">
    <source>
        <dbReference type="EMBL" id="EGO29660.1"/>
    </source>
</evidence>
<dbReference type="Gene3D" id="1.10.150.750">
    <property type="match status" value="1"/>
</dbReference>
<dbReference type="Gene3D" id="3.40.50.1000">
    <property type="entry name" value="HAD superfamily/HAD-like"/>
    <property type="match status" value="1"/>
</dbReference>
<feature type="region of interest" description="Disordered" evidence="1">
    <location>
        <begin position="90"/>
        <end position="121"/>
    </location>
</feature>
<accession>F8NH71</accession>
<dbReference type="InterPro" id="IPR036412">
    <property type="entry name" value="HAD-like_sf"/>
</dbReference>
<sequence length="329" mass="35081">MQKSLTSHRVLVLDVFGTLINVEQGIKSALSTYPPLSDTQKDTSNRQWSPNDALLAFASVEKDLSAQFPTMSYTDLLALAHRTLCRRVSGISDDTSQGNGNDPFEGEKTDAGAGPSTSATTEEVLAGKGGEMKSAKGTSAQEDDEHTAFAKHVLASPPFPDAQDGLRRLARHFQLVVLSNVDKSGWKQMEEMLCSPEPSAPPLTASSTAINASSSSPFSIVLHAQDQLSSAGNTDSVSRTVVNDVLKTIHSTIDMTPDQVIVVSHSFVPASVQVRSVWIEREGSVLGVRGFGGCESNGSEEGKKTSTWHFSTLSELADAVEGEIDMGKV</sequence>
<dbReference type="InterPro" id="IPR023214">
    <property type="entry name" value="HAD_sf"/>
</dbReference>
<dbReference type="OrthoDB" id="20198at2759"/>
<dbReference type="AlphaFoldDB" id="F8NH71"/>
<evidence type="ECO:0000256" key="1">
    <source>
        <dbReference type="SAM" id="MobiDB-lite"/>
    </source>
</evidence>
<dbReference type="EMBL" id="GL945429">
    <property type="protein sequence ID" value="EGO29660.1"/>
    <property type="molecule type" value="Genomic_DNA"/>
</dbReference>
<proteinExistence type="predicted"/>
<evidence type="ECO:0008006" key="3">
    <source>
        <dbReference type="Google" id="ProtNLM"/>
    </source>
</evidence>
<gene>
    <name evidence="2" type="ORF">SERLADRAFT_457721</name>
</gene>
<protein>
    <recommendedName>
        <fullName evidence="3">HAD-like protein</fullName>
    </recommendedName>
</protein>
<dbReference type="GeneID" id="18817571"/>
<reference evidence="2" key="1">
    <citation type="submission" date="2011-04" db="EMBL/GenBank/DDBJ databases">
        <title>Evolution of plant cell wall degrading machinery underlies the functional diversity of forest fungi.</title>
        <authorList>
            <consortium name="US DOE Joint Genome Institute (JGI-PGF)"/>
            <person name="Eastwood D.C."/>
            <person name="Floudas D."/>
            <person name="Binder M."/>
            <person name="Majcherczyk A."/>
            <person name="Schneider P."/>
            <person name="Aerts A."/>
            <person name="Asiegbu F.O."/>
            <person name="Baker S.E."/>
            <person name="Barry K."/>
            <person name="Bendiksby M."/>
            <person name="Blumentritt M."/>
            <person name="Coutinho P.M."/>
            <person name="Cullen D."/>
            <person name="Cullen D."/>
            <person name="Gathman A."/>
            <person name="Goodell B."/>
            <person name="Henrissat B."/>
            <person name="Ihrmark K."/>
            <person name="Kauserud H."/>
            <person name="Kohler A."/>
            <person name="LaButti K."/>
            <person name="Lapidus A."/>
            <person name="Lavin J.L."/>
            <person name="Lee Y.-H."/>
            <person name="Lindquist E."/>
            <person name="Lilly W."/>
            <person name="Lucas S."/>
            <person name="Morin E."/>
            <person name="Murat C."/>
            <person name="Oguiza J.A."/>
            <person name="Park J."/>
            <person name="Pisabarro A.G."/>
            <person name="Riley R."/>
            <person name="Rosling A."/>
            <person name="Salamov A."/>
            <person name="Schmidt O."/>
            <person name="Schmutz J."/>
            <person name="Skrede I."/>
            <person name="Stenlid J."/>
            <person name="Wiebenga A."/>
            <person name="Xie X."/>
            <person name="Kues U."/>
            <person name="Hibbett D.S."/>
            <person name="Hoffmeister D."/>
            <person name="Hogberg N."/>
            <person name="Martin F."/>
            <person name="Grigoriev I.V."/>
            <person name="Watkinson S.C."/>
        </authorList>
    </citation>
    <scope>NUCLEOTIDE SEQUENCE</scope>
    <source>
        <strain evidence="2">S7.9</strain>
    </source>
</reference>